<name>A0A6B9RJ84_9CAUD</name>
<evidence type="ECO:0000313" key="2">
    <source>
        <dbReference type="Proteomes" id="UP000465092"/>
    </source>
</evidence>
<dbReference type="Proteomes" id="UP000465092">
    <property type="component" value="Segment"/>
</dbReference>
<keyword evidence="2" id="KW-1185">Reference proteome</keyword>
<gene>
    <name evidence="1" type="ORF">MA12_gp32</name>
</gene>
<protein>
    <submittedName>
        <fullName evidence="1">Decorator protein</fullName>
    </submittedName>
</protein>
<reference evidence="1 2" key="1">
    <citation type="journal article" date="2020" name="Viruses">
        <title>Genomic Characterization, Formulation and Efficacy in Planta of a Siphoviridae and Podoviridae Protection Cocktail against the Bacterial Plant Pathogens Pectobacterium spp.</title>
        <authorList>
            <person name="Zaczek-Moczydlowska M.A."/>
            <person name="Young G.K."/>
            <person name="Trudgett J."/>
            <person name="Fleming C.C."/>
            <person name="Campbell K."/>
            <person name="O'Hanlon R."/>
        </authorList>
    </citation>
    <scope>NUCLEOTIDE SEQUENCE [LARGE SCALE GENOMIC DNA]</scope>
</reference>
<evidence type="ECO:0000313" key="1">
    <source>
        <dbReference type="EMBL" id="QHI00859.1"/>
    </source>
</evidence>
<dbReference type="EMBL" id="MN692199">
    <property type="protein sequence ID" value="QHI00859.1"/>
    <property type="molecule type" value="Genomic_DNA"/>
</dbReference>
<proteinExistence type="predicted"/>
<dbReference type="InterPro" id="IPR004195">
    <property type="entry name" value="Head_decoration_D"/>
</dbReference>
<accession>A0A6B9RJ84</accession>
<dbReference type="Gene3D" id="2.40.300.10">
    <property type="entry name" value="Head decoration protein D"/>
    <property type="match status" value="1"/>
</dbReference>
<dbReference type="SUPFAM" id="SSF51274">
    <property type="entry name" value="Head decoration protein D (gpD, major capsid protein D)"/>
    <property type="match status" value="1"/>
</dbReference>
<dbReference type="Pfam" id="PF02924">
    <property type="entry name" value="HDPD"/>
    <property type="match status" value="1"/>
</dbReference>
<organism evidence="1 2">
    <name type="scientific">Pectobacterium phage MA12</name>
    <dbReference type="NCBI Taxonomy" id="2686474"/>
    <lineage>
        <taxon>Viruses</taxon>
        <taxon>Duplodnaviria</taxon>
        <taxon>Heunggongvirae</taxon>
        <taxon>Uroviricota</taxon>
        <taxon>Caudoviricetes</taxon>
        <taxon>Casjensviridae</taxon>
        <taxon>Newforgelanevirus</taxon>
        <taxon>Newforgelanevirus MA12</taxon>
    </lineage>
</organism>
<dbReference type="InterPro" id="IPR036630">
    <property type="entry name" value="Head_decoration_D_sf"/>
</dbReference>
<sequence>MPYPIFAGSQTKAFGAAVEIFSGDSDVVTTDGPVANDQVLAQYTVIALNATGQIVALNPAGADATASEAVAIGITCYAANAGTTGPQRGKRIAYYSGGSFNPAALVWPAAIDTLPERTKAFAGTNINIREVLA</sequence>